<feature type="compositionally biased region" description="Basic and acidic residues" evidence="1">
    <location>
        <begin position="151"/>
        <end position="162"/>
    </location>
</feature>
<dbReference type="OrthoDB" id="1274006at2"/>
<feature type="compositionally biased region" description="Basic and acidic residues" evidence="1">
    <location>
        <begin position="171"/>
        <end position="183"/>
    </location>
</feature>
<dbReference type="Proteomes" id="UP000540519">
    <property type="component" value="Unassembled WGS sequence"/>
</dbReference>
<sequence>MVSLVGMAQEQLNDYKYIIVPKKFDGFKKVNQYQTSTLVKYLFTEEGFQTVYEDELPNELNNNRCLGLTANLIDDSSMFTTKAGVVLENCNGQEVFATPIGKSKEKDYKLAYGESLRNAFKSFNTISYSYNGKADKTEPVTVSMKNDVKRIEEKPQSYEPKNKQPMVQQEATRENQSYKDNRPKPSNLKSSVQATAAVPTVSSVVINAKKSALGTLYAQEIPNGFQLVDSTPKIQLKIFKTSLPNYFLAESEAKNGVVFKQGEKWFFEQYVDGELKTEELTVKF</sequence>
<protein>
    <submittedName>
        <fullName evidence="2">Uncharacterized protein</fullName>
    </submittedName>
</protein>
<proteinExistence type="predicted"/>
<keyword evidence="3" id="KW-1185">Reference proteome</keyword>
<evidence type="ECO:0000313" key="2">
    <source>
        <dbReference type="EMBL" id="MUH35637.1"/>
    </source>
</evidence>
<dbReference type="EMBL" id="RCNR01000010">
    <property type="protein sequence ID" value="MUH35637.1"/>
    <property type="molecule type" value="Genomic_DNA"/>
</dbReference>
<dbReference type="RefSeq" id="WP_155599428.1">
    <property type="nucleotide sequence ID" value="NZ_RCNR01000010.1"/>
</dbReference>
<organism evidence="2 3">
    <name type="scientific">Zobellia amurskyensis</name>
    <dbReference type="NCBI Taxonomy" id="248905"/>
    <lineage>
        <taxon>Bacteria</taxon>
        <taxon>Pseudomonadati</taxon>
        <taxon>Bacteroidota</taxon>
        <taxon>Flavobacteriia</taxon>
        <taxon>Flavobacteriales</taxon>
        <taxon>Flavobacteriaceae</taxon>
        <taxon>Zobellia</taxon>
    </lineage>
</organism>
<evidence type="ECO:0000313" key="3">
    <source>
        <dbReference type="Proteomes" id="UP000540519"/>
    </source>
</evidence>
<gene>
    <name evidence="2" type="ORF">D9O36_07285</name>
</gene>
<reference evidence="2 3" key="1">
    <citation type="journal article" date="2019" name="Mar. Drugs">
        <title>Comparative Genomics and CAZyme Genome Repertoires of Marine Zobellia amurskyensis KMM 3526(T) and Zobellia laminariae KMM 3676(T).</title>
        <authorList>
            <person name="Chernysheva N."/>
            <person name="Bystritskaya E."/>
            <person name="Stenkova A."/>
            <person name="Golovkin I."/>
            <person name="Nedashkovskaya O."/>
            <person name="Isaeva M."/>
        </authorList>
    </citation>
    <scope>NUCLEOTIDE SEQUENCE [LARGE SCALE GENOMIC DNA]</scope>
    <source>
        <strain evidence="2 3">KMM 3526</strain>
    </source>
</reference>
<accession>A0A7X2ZSK6</accession>
<dbReference type="AlphaFoldDB" id="A0A7X2ZSK6"/>
<comment type="caution">
    <text evidence="2">The sequence shown here is derived from an EMBL/GenBank/DDBJ whole genome shotgun (WGS) entry which is preliminary data.</text>
</comment>
<name>A0A7X2ZSK6_9FLAO</name>
<feature type="region of interest" description="Disordered" evidence="1">
    <location>
        <begin position="151"/>
        <end position="192"/>
    </location>
</feature>
<evidence type="ECO:0000256" key="1">
    <source>
        <dbReference type="SAM" id="MobiDB-lite"/>
    </source>
</evidence>